<dbReference type="Proteomes" id="UP000013827">
    <property type="component" value="Unassembled WGS sequence"/>
</dbReference>
<organism evidence="1 2">
    <name type="scientific">Emiliania huxleyi (strain CCMP1516)</name>
    <dbReference type="NCBI Taxonomy" id="280463"/>
    <lineage>
        <taxon>Eukaryota</taxon>
        <taxon>Haptista</taxon>
        <taxon>Haptophyta</taxon>
        <taxon>Prymnesiophyceae</taxon>
        <taxon>Isochrysidales</taxon>
        <taxon>Noelaerhabdaceae</taxon>
        <taxon>Emiliania</taxon>
    </lineage>
</organism>
<reference evidence="1" key="2">
    <citation type="submission" date="2024-10" db="UniProtKB">
        <authorList>
            <consortium name="EnsemblProtists"/>
        </authorList>
    </citation>
    <scope>IDENTIFICATION</scope>
</reference>
<keyword evidence="2" id="KW-1185">Reference proteome</keyword>
<protein>
    <submittedName>
        <fullName evidence="1">Uncharacterized protein</fullName>
    </submittedName>
</protein>
<dbReference type="PaxDb" id="2903-EOD24895"/>
<name>A0A0D3KSA6_EMIH1</name>
<dbReference type="GeneID" id="17270440"/>
<dbReference type="KEGG" id="ehx:EMIHUDRAFT_224435"/>
<evidence type="ECO:0000313" key="1">
    <source>
        <dbReference type="EnsemblProtists" id="EOD38641"/>
    </source>
</evidence>
<dbReference type="KEGG" id="ehx:EMIHUDRAFT_238183"/>
<dbReference type="HOGENOM" id="CLU_1573550_0_0_1"/>
<dbReference type="GeneID" id="17283912"/>
<reference evidence="2" key="1">
    <citation type="journal article" date="2013" name="Nature">
        <title>Pan genome of the phytoplankton Emiliania underpins its global distribution.</title>
        <authorList>
            <person name="Read B.A."/>
            <person name="Kegel J."/>
            <person name="Klute M.J."/>
            <person name="Kuo A."/>
            <person name="Lefebvre S.C."/>
            <person name="Maumus F."/>
            <person name="Mayer C."/>
            <person name="Miller J."/>
            <person name="Monier A."/>
            <person name="Salamov A."/>
            <person name="Young J."/>
            <person name="Aguilar M."/>
            <person name="Claverie J.M."/>
            <person name="Frickenhaus S."/>
            <person name="Gonzalez K."/>
            <person name="Herman E.K."/>
            <person name="Lin Y.C."/>
            <person name="Napier J."/>
            <person name="Ogata H."/>
            <person name="Sarno A.F."/>
            <person name="Shmutz J."/>
            <person name="Schroeder D."/>
            <person name="de Vargas C."/>
            <person name="Verret F."/>
            <person name="von Dassow P."/>
            <person name="Valentin K."/>
            <person name="Van de Peer Y."/>
            <person name="Wheeler G."/>
            <person name="Dacks J.B."/>
            <person name="Delwiche C.F."/>
            <person name="Dyhrman S.T."/>
            <person name="Glockner G."/>
            <person name="John U."/>
            <person name="Richards T."/>
            <person name="Worden A.Z."/>
            <person name="Zhang X."/>
            <person name="Grigoriev I.V."/>
            <person name="Allen A.E."/>
            <person name="Bidle K."/>
            <person name="Borodovsky M."/>
            <person name="Bowler C."/>
            <person name="Brownlee C."/>
            <person name="Cock J.M."/>
            <person name="Elias M."/>
            <person name="Gladyshev V.N."/>
            <person name="Groth M."/>
            <person name="Guda C."/>
            <person name="Hadaegh A."/>
            <person name="Iglesias-Rodriguez M.D."/>
            <person name="Jenkins J."/>
            <person name="Jones B.M."/>
            <person name="Lawson T."/>
            <person name="Leese F."/>
            <person name="Lindquist E."/>
            <person name="Lobanov A."/>
            <person name="Lomsadze A."/>
            <person name="Malik S.B."/>
            <person name="Marsh M.E."/>
            <person name="Mackinder L."/>
            <person name="Mock T."/>
            <person name="Mueller-Roeber B."/>
            <person name="Pagarete A."/>
            <person name="Parker M."/>
            <person name="Probert I."/>
            <person name="Quesneville H."/>
            <person name="Raines C."/>
            <person name="Rensing S.A."/>
            <person name="Riano-Pachon D.M."/>
            <person name="Richier S."/>
            <person name="Rokitta S."/>
            <person name="Shiraiwa Y."/>
            <person name="Soanes D.M."/>
            <person name="van der Giezen M."/>
            <person name="Wahlund T.M."/>
            <person name="Williams B."/>
            <person name="Wilson W."/>
            <person name="Wolfe G."/>
            <person name="Wurch L.L."/>
        </authorList>
    </citation>
    <scope>NUCLEOTIDE SEQUENCE</scope>
</reference>
<dbReference type="AlphaFoldDB" id="A0A0D3KSA6"/>
<proteinExistence type="predicted"/>
<sequence length="170" mass="17828">MAKVCVISLGSESAPHIAECVRQELGDRSASEEWETSKAPVLVVVVECESDGEPCPAARQFVRALRRSENFANYSQSIGRRAAVLGLASSVCANSAAQLGDGDKYTGASRVERALIAGGCTALLKMGTMEADQLDAAPLTAAPLRPPTQVELQSPEESAIPWARAVCAAL</sequence>
<dbReference type="Gene3D" id="3.40.50.360">
    <property type="match status" value="1"/>
</dbReference>
<dbReference type="InterPro" id="IPR029039">
    <property type="entry name" value="Flavoprotein-like_sf"/>
</dbReference>
<dbReference type="EnsemblProtists" id="EOD38641">
    <property type="protein sequence ID" value="EOD38641"/>
    <property type="gene ID" value="EMIHUDRAFT_224435"/>
</dbReference>
<evidence type="ECO:0000313" key="2">
    <source>
        <dbReference type="Proteomes" id="UP000013827"/>
    </source>
</evidence>
<dbReference type="RefSeq" id="XP_005791070.1">
    <property type="nucleotide sequence ID" value="XM_005791013.1"/>
</dbReference>
<dbReference type="RefSeq" id="XP_005777324.1">
    <property type="nucleotide sequence ID" value="XM_005777267.1"/>
</dbReference>
<accession>A0A0D3KSA6</accession>
<dbReference type="EnsemblProtists" id="EOD24895">
    <property type="protein sequence ID" value="EOD24895"/>
    <property type="gene ID" value="EMIHUDRAFT_238183"/>
</dbReference>